<evidence type="ECO:0000313" key="1">
    <source>
        <dbReference type="EMBL" id="TCD28604.1"/>
    </source>
</evidence>
<gene>
    <name evidence="1" type="ORF">EZ456_04235</name>
</gene>
<dbReference type="AlphaFoldDB" id="A0A4R0Q9N3"/>
<accession>A0A4R0Q9N3</accession>
<comment type="caution">
    <text evidence="1">The sequence shown here is derived from an EMBL/GenBank/DDBJ whole genome shotgun (WGS) entry which is preliminary data.</text>
</comment>
<sequence length="165" mass="18481">MKLGKSTTATVVLTVLLMLALLSVARYGRLMKADPERSVIGDKGTIVPAKVFLKDVGHGSTAVKEIVVIFDKSISIKKSFEVMVFAPERKLIGIPENGRNAFLHLSDGYVFQKSRDSDKFTSIFNNYTFFIDPPIKQAQFENKRIVFNSFDALKGFGKRITVSWK</sequence>
<name>A0A4R0Q9N3_9SPHI</name>
<reference evidence="1 2" key="1">
    <citation type="submission" date="2019-02" db="EMBL/GenBank/DDBJ databases">
        <title>Pedobacter sp. RP-3-21 sp. nov., isolated from Arctic soil.</title>
        <authorList>
            <person name="Dahal R.H."/>
        </authorList>
    </citation>
    <scope>NUCLEOTIDE SEQUENCE [LARGE SCALE GENOMIC DNA]</scope>
    <source>
        <strain evidence="1 2">RP-3-21</strain>
    </source>
</reference>
<protein>
    <submittedName>
        <fullName evidence="1">Uncharacterized protein</fullName>
    </submittedName>
</protein>
<keyword evidence="2" id="KW-1185">Reference proteome</keyword>
<dbReference type="RefSeq" id="WP_131527618.1">
    <property type="nucleotide sequence ID" value="NZ_SJSO01000003.1"/>
</dbReference>
<dbReference type="OrthoDB" id="1450547at2"/>
<dbReference type="Proteomes" id="UP000293925">
    <property type="component" value="Unassembled WGS sequence"/>
</dbReference>
<evidence type="ECO:0000313" key="2">
    <source>
        <dbReference type="Proteomes" id="UP000293925"/>
    </source>
</evidence>
<organism evidence="1 2">
    <name type="scientific">Pedobacter psychrodurus</name>
    <dbReference type="NCBI Taxonomy" id="2530456"/>
    <lineage>
        <taxon>Bacteria</taxon>
        <taxon>Pseudomonadati</taxon>
        <taxon>Bacteroidota</taxon>
        <taxon>Sphingobacteriia</taxon>
        <taxon>Sphingobacteriales</taxon>
        <taxon>Sphingobacteriaceae</taxon>
        <taxon>Pedobacter</taxon>
    </lineage>
</organism>
<proteinExistence type="predicted"/>
<dbReference type="EMBL" id="SJSO01000003">
    <property type="protein sequence ID" value="TCD28604.1"/>
    <property type="molecule type" value="Genomic_DNA"/>
</dbReference>